<name>A0A0N0IXD1_CHRID</name>
<dbReference type="InterPro" id="IPR011989">
    <property type="entry name" value="ARM-like"/>
</dbReference>
<reference evidence="2" key="2">
    <citation type="submission" date="2015-09" db="EMBL/GenBank/DDBJ databases">
        <title>Draft genome sequence of a multidrug-resistant Chryseobacterium indologenes isolate from Malaysia.</title>
        <authorList>
            <person name="Yu C.Y."/>
            <person name="Ang G.Y."/>
            <person name="Chan K.-G."/>
        </authorList>
    </citation>
    <scope>NUCLEOTIDE SEQUENCE [LARGE SCALE GENOMIC DNA]</scope>
    <source>
        <strain evidence="2">CI_885</strain>
    </source>
</reference>
<dbReference type="Proteomes" id="UP000037953">
    <property type="component" value="Unassembled WGS sequence"/>
</dbReference>
<dbReference type="SUPFAM" id="SSF48371">
    <property type="entry name" value="ARM repeat"/>
    <property type="match status" value="1"/>
</dbReference>
<organism evidence="1 2">
    <name type="scientific">Chryseobacterium indologenes</name>
    <name type="common">Flavobacterium indologenes</name>
    <dbReference type="NCBI Taxonomy" id="253"/>
    <lineage>
        <taxon>Bacteria</taxon>
        <taxon>Pseudomonadati</taxon>
        <taxon>Bacteroidota</taxon>
        <taxon>Flavobacteriia</taxon>
        <taxon>Flavobacteriales</taxon>
        <taxon>Weeksellaceae</taxon>
        <taxon>Chryseobacterium group</taxon>
        <taxon>Chryseobacterium</taxon>
    </lineage>
</organism>
<dbReference type="PATRIC" id="fig|253.9.peg.2196"/>
<evidence type="ECO:0000313" key="2">
    <source>
        <dbReference type="Proteomes" id="UP000037953"/>
    </source>
</evidence>
<evidence type="ECO:0008006" key="3">
    <source>
        <dbReference type="Google" id="ProtNLM"/>
    </source>
</evidence>
<comment type="caution">
    <text evidence="1">The sequence shown here is derived from an EMBL/GenBank/DDBJ whole genome shotgun (WGS) entry which is preliminary data.</text>
</comment>
<accession>A0A0N0IXD1</accession>
<proteinExistence type="predicted"/>
<gene>
    <name evidence="1" type="ORF">AOB46_04515</name>
</gene>
<dbReference type="Gene3D" id="1.25.10.10">
    <property type="entry name" value="Leucine-rich Repeat Variant"/>
    <property type="match status" value="1"/>
</dbReference>
<reference evidence="1 2" key="1">
    <citation type="journal article" date="2015" name="Genom Data">
        <title>Draft genome sequence of a multidrug-resistant Chryseobacterium indologenes isolate from Malaysia.</title>
        <authorList>
            <person name="Yu C.Y."/>
            <person name="Ang G.Y."/>
            <person name="Cheng H.J."/>
            <person name="Cheong Y.M."/>
            <person name="Yin W.F."/>
            <person name="Chan K.G."/>
        </authorList>
    </citation>
    <scope>NUCLEOTIDE SEQUENCE [LARGE SCALE GENOMIC DNA]</scope>
    <source>
        <strain evidence="1 2">CI_885</strain>
    </source>
</reference>
<dbReference type="InterPro" id="IPR016024">
    <property type="entry name" value="ARM-type_fold"/>
</dbReference>
<dbReference type="OrthoDB" id="2083221at2"/>
<dbReference type="AlphaFoldDB" id="A0A0N0IXD1"/>
<dbReference type="RefSeq" id="WP_062696884.1">
    <property type="nucleotide sequence ID" value="NZ_LJOD01000002.1"/>
</dbReference>
<dbReference type="EMBL" id="LJOD01000002">
    <property type="protein sequence ID" value="KPE52153.1"/>
    <property type="molecule type" value="Genomic_DNA"/>
</dbReference>
<protein>
    <recommendedName>
        <fullName evidence="3">HEAT repeat domain-containing protein</fullName>
    </recommendedName>
</protein>
<evidence type="ECO:0000313" key="1">
    <source>
        <dbReference type="EMBL" id="KPE52153.1"/>
    </source>
</evidence>
<sequence length="172" mass="19125">MTIEELFKDKTVKAKEKTDIISKWILDGSLPTDELIAFAEKAKDPVKGTCVEALEYATKQNPGIADETILTFVTATLPEKAPRIKWESAKVIGNIAHLFPDQLENPISGLLANTDHEGTVVRWSAAFALGEILKLKTKYNTDLLPALESISEKEEKNSIKKIYLDAIKKTKK</sequence>